<proteinExistence type="predicted"/>
<feature type="compositionally biased region" description="Basic and acidic residues" evidence="1">
    <location>
        <begin position="617"/>
        <end position="630"/>
    </location>
</feature>
<dbReference type="Proteomes" id="UP000275749">
    <property type="component" value="Unassembled WGS sequence"/>
</dbReference>
<name>A0A3N1ZT67_9ACTN</name>
<feature type="region of interest" description="Disordered" evidence="1">
    <location>
        <begin position="503"/>
        <end position="547"/>
    </location>
</feature>
<dbReference type="EMBL" id="RKHG01000001">
    <property type="protein sequence ID" value="ROR53322.1"/>
    <property type="molecule type" value="Genomic_DNA"/>
</dbReference>
<protein>
    <recommendedName>
        <fullName evidence="4">TolA protein</fullName>
    </recommendedName>
</protein>
<reference evidence="2 3" key="1">
    <citation type="submission" date="2018-11" db="EMBL/GenBank/DDBJ databases">
        <title>Sequencing the genomes of 1000 actinobacteria strains.</title>
        <authorList>
            <person name="Klenk H.-P."/>
        </authorList>
    </citation>
    <scope>NUCLEOTIDE SEQUENCE [LARGE SCALE GENOMIC DNA]</scope>
    <source>
        <strain evidence="2 3">DSM 10546</strain>
    </source>
</reference>
<sequence length="692" mass="75489">MGAMADNQPRDDHAKQLKQAISRTKQLRGWVSSDPGRSDDFVDALNEATGLRLLSRLWAEAAPEATEAVGAADKLVASRGPVGPYTPLVDAGRYFTALTHVATVQSGMNLPEHAGMTIGAAFAWKDQLTRDGLADELLPRTAVWALLARARGALAVGDLAQANAQADAALNRAREAEFSGAETLILLEALRTDADARFAVDLTDQSIDLLHEAVARWQEWTRADLEQLPRMAKAHLERLVGPVVPLRRDLADRLAWAGRWDEALTVREELSTLLHRTAARRGEQGRVDLAVARGDQTWTLADAGRAQEALRAGADAQQALQALFKAEKPVGSHLPTQALVAPALARAELAAGHPDRALAALDQFANRLQAHQSVPVGAAARAVALLVRAQVQDALADGGAAATSRAQADQLVGDVRAREVERAHHSAQDGLVLARGRSRGMVLPSQLPTPHWEVPDSAASLAPSGARLAGLEQVSDEEAMRRIDEVRDQEARERAVAELRQATERAERERQDAERRSEREAAAQATREQTEREAAAQEQSQQEEDARMEAEALLIQREHEHAEQDRLAAERAEAERQEAERAEAERAEAERREAERREAERGEAERPTTPAVSPLDALRERAAEARRRGDKALIESSHEDLIGALEAPAQADPQRHGRELVSALEHLSEAQGWWGGRAAGKRAKQLQKQWQL</sequence>
<evidence type="ECO:0000313" key="2">
    <source>
        <dbReference type="EMBL" id="ROR53322.1"/>
    </source>
</evidence>
<feature type="compositionally biased region" description="Basic and acidic residues" evidence="1">
    <location>
        <begin position="560"/>
        <end position="606"/>
    </location>
</feature>
<comment type="caution">
    <text evidence="2">The sequence shown here is derived from an EMBL/GenBank/DDBJ whole genome shotgun (WGS) entry which is preliminary data.</text>
</comment>
<evidence type="ECO:0000256" key="1">
    <source>
        <dbReference type="SAM" id="MobiDB-lite"/>
    </source>
</evidence>
<feature type="compositionally biased region" description="Basic and acidic residues" evidence="1">
    <location>
        <begin position="503"/>
        <end position="521"/>
    </location>
</feature>
<accession>A0A3N1ZT67</accession>
<dbReference type="AlphaFoldDB" id="A0A3N1ZT67"/>
<gene>
    <name evidence="2" type="ORF">EDD41_0462</name>
</gene>
<organism evidence="2 3">
    <name type="scientific">Luteococcus japonicus</name>
    <dbReference type="NCBI Taxonomy" id="33984"/>
    <lineage>
        <taxon>Bacteria</taxon>
        <taxon>Bacillati</taxon>
        <taxon>Actinomycetota</taxon>
        <taxon>Actinomycetes</taxon>
        <taxon>Propionibacteriales</taxon>
        <taxon>Propionibacteriaceae</taxon>
        <taxon>Luteococcus</taxon>
    </lineage>
</organism>
<feature type="region of interest" description="Disordered" evidence="1">
    <location>
        <begin position="560"/>
        <end position="630"/>
    </location>
</feature>
<evidence type="ECO:0000313" key="3">
    <source>
        <dbReference type="Proteomes" id="UP000275749"/>
    </source>
</evidence>
<evidence type="ECO:0008006" key="4">
    <source>
        <dbReference type="Google" id="ProtNLM"/>
    </source>
</evidence>